<gene>
    <name evidence="1" type="ORF">FJA49_06985</name>
</gene>
<dbReference type="Proteomes" id="UP000319175">
    <property type="component" value="Unassembled WGS sequence"/>
</dbReference>
<dbReference type="RefSeq" id="WP_140000241.1">
    <property type="nucleotide sequence ID" value="NZ_VFJE01000052.1"/>
</dbReference>
<evidence type="ECO:0008006" key="3">
    <source>
        <dbReference type="Google" id="ProtNLM"/>
    </source>
</evidence>
<proteinExistence type="predicted"/>
<dbReference type="SUPFAM" id="SSF52047">
    <property type="entry name" value="RNI-like"/>
    <property type="match status" value="1"/>
</dbReference>
<sequence>MHLRGKEKHFWKCNFGISKLADIPLEISGYKSIDSEIDDQFLFYLTSRVLIIHGIYLKFTNITDEGVKHISTVTALSELTLRDHKGITNECLPYLNKLTDLKYLDILKTKITLEELPALSQLQNLKELHVSSEHTDEEYLLGKVISIKKILPNCIVYINYKSYE</sequence>
<evidence type="ECO:0000313" key="1">
    <source>
        <dbReference type="EMBL" id="TPD70680.1"/>
    </source>
</evidence>
<dbReference type="OrthoDB" id="758726at2"/>
<organism evidence="1 2">
    <name type="scientific">Flavobacterium microcysteis</name>
    <dbReference type="NCBI Taxonomy" id="2596891"/>
    <lineage>
        <taxon>Bacteria</taxon>
        <taxon>Pseudomonadati</taxon>
        <taxon>Bacteroidota</taxon>
        <taxon>Flavobacteriia</taxon>
        <taxon>Flavobacteriales</taxon>
        <taxon>Flavobacteriaceae</taxon>
        <taxon>Flavobacterium</taxon>
    </lineage>
</organism>
<protein>
    <recommendedName>
        <fullName evidence="3">Leucine-rich repeat domain-containing protein</fullName>
    </recommendedName>
</protein>
<dbReference type="Gene3D" id="3.80.10.10">
    <property type="entry name" value="Ribonuclease Inhibitor"/>
    <property type="match status" value="1"/>
</dbReference>
<name>A0A501QCM0_9FLAO</name>
<evidence type="ECO:0000313" key="2">
    <source>
        <dbReference type="Proteomes" id="UP000319175"/>
    </source>
</evidence>
<keyword evidence="2" id="KW-1185">Reference proteome</keyword>
<dbReference type="AlphaFoldDB" id="A0A501QCM0"/>
<dbReference type="EMBL" id="VFJE01000052">
    <property type="protein sequence ID" value="TPD70680.1"/>
    <property type="molecule type" value="Genomic_DNA"/>
</dbReference>
<dbReference type="InterPro" id="IPR032675">
    <property type="entry name" value="LRR_dom_sf"/>
</dbReference>
<comment type="caution">
    <text evidence="1">The sequence shown here is derived from an EMBL/GenBank/DDBJ whole genome shotgun (WGS) entry which is preliminary data.</text>
</comment>
<accession>A0A501QCM0</accession>
<reference evidence="1 2" key="1">
    <citation type="submission" date="2019-06" db="EMBL/GenBank/DDBJ databases">
        <title>Flavobacterium sp. MaA-Y11 from geoumgang.</title>
        <authorList>
            <person name="Jeong S."/>
        </authorList>
    </citation>
    <scope>NUCLEOTIDE SEQUENCE [LARGE SCALE GENOMIC DNA]</scope>
    <source>
        <strain evidence="1 2">MaA-Y11</strain>
    </source>
</reference>